<sequence>MSLNPRRHLTVACSALLGLGLVLAPIVALPAQAHVAGTGIIINEAYVNGGSASATFINKFVELYNPTGADVALTGMSLQYRAAAGAGDPSSVLPLTGTIPAGGHYLIQGGSNGAVGAPLTRPDATLAGMNAAAGGGTFFLANQTAKLTTPPTGSVLGNPAIIDVLGFGNSLTFETAVAPLASVSLSLNRTAGADTDSNVVDFATAAPTPTNSLGEVSAPPVPVVPDPVTAPADTTPIAQIQGISTASPLVGRVVKTVGVVTANYPTGGFKGFYLQTPGTGGALDLAAHTASDAVFVYTADRTASVAIGDYVEVAGYVDEFYGLTQVSVPSLDNITKLDSTGVVAPTPSVVTISTSAVERESLEGMLIAPQGPFTVTNNYSTNQYGDIGLAIGDTPLVNPTVLHRPGSAGQIAAIADNAARLITLDDGATTNFLAAANTGKPVPYLSTTAPVRVGAAVTFTKPVILDYRNGGWTLQPTTELVPGNAATVQPVSFENTRTPAPRDVGGDIRLATFNVLNYFATTGDSIPKCQYYNDRDGNKITVSSGCDARGAATEASFKRQQAKSVAAINALGADIVSLEEIENSAKFGKNRDYALGTLVDALNEAVGGSVWDYVPSPAALPTAEDVIRTAFIYKKASVQTVGDSTILTDDSAFDNARRPLAQSFQLVGDPASAFLVIVNHFKSKGSGTGTEADLGDGQGASNPSRKRQATALVGFASAMKTAAKTDKVFLVGDFNAYDQEDPIEIIKAAGYISQEYKSGEYTYAYDGSVGSLDHVFASPAADATVADDAVDVWNINSVENVALEYSRFNSNVTNFYEANPYRASDHDPVVLGLDIATKPTSGVDINILNLNDFHGRIDENTVKFAGTVESLRAQYGDDSTLFLSAGDNVGASLFASASQQDKPTIDVLNALGMKASAVGNHEFDQGWNDLKTRIKAAASFDYLGANVYTKGTTVAAMQEFEIFEIDGVKVGVIGAVTADTPSLVTPTGVAELSFGDPVEAVNRVAQQLTDGNLANGEADVLIAEYHEGDGIGDTSTLENEIADGTSVFARIVTMTDPAVNAIFTGHTHKKYAWQAQVPGAADGVTRPVLQTGQYGENVGQVVLRYDTTTKATSTVKVQNVTRLASPVTTAPSGSTPAEIKAASDATVAASKALDASLVETYPRVAEVKRITDAALAEAAVVGNQVIGSVTADISRACTGGTSPCAEDRSAPSAMGTLVANSLRASLSDPSKGGAEIGMVNPGGMRTELLYKSDGTVTYAAANAVLPFVNNLWTTTLTGAQFKTVLEQQWQRDAKGNVPSRAYLQLGLSDNVNYTFDASRTEGDRITSIWINGAPIDPTRDYRIGSFNFLLTGGDNFWEFNNGKNTRDSGLVDRDAWISYITAQSPLKPSFAARQATVTGVPTAGVNRGDSVTLTVSNVNLTSLGAPKNTEFTLLWSGSTASLGTATIDASGMSTVTFTVPNDAKANSVLELTAKETGTIVRVALTVNATTPVDPTAPTTAPTPADEAALLAALEDLITTDAASYAAGSPIVITVGAEHAGEFVSVWVHSIPVNLGGWLKVGATGTVTATLPADLPAGTHRIVVQDVDGNVIGWTSVEVRAAATDPGTNPGTDPGANPGTGTTDPGSTGSTPSATGTGDLAHTGAEIMPLIAGGMLMLLLGGIFLIRRRRAGLEES</sequence>
<dbReference type="InterPro" id="IPR036691">
    <property type="entry name" value="Endo/exonu/phosph_ase_sf"/>
</dbReference>
<dbReference type="Pfam" id="PF02872">
    <property type="entry name" value="5_nucleotid_C"/>
    <property type="match status" value="1"/>
</dbReference>
<dbReference type="SUPFAM" id="SSF56219">
    <property type="entry name" value="DNase I-like"/>
    <property type="match status" value="1"/>
</dbReference>
<dbReference type="CDD" id="cd04486">
    <property type="entry name" value="YhcR_OBF_like"/>
    <property type="match status" value="1"/>
</dbReference>
<dbReference type="EMBL" id="JACCFM010000001">
    <property type="protein sequence ID" value="NYJ21447.1"/>
    <property type="molecule type" value="Genomic_DNA"/>
</dbReference>
<dbReference type="SUPFAM" id="SSF56300">
    <property type="entry name" value="Metallo-dependent phosphatases"/>
    <property type="match status" value="1"/>
</dbReference>
<dbReference type="Gene3D" id="3.60.21.10">
    <property type="match status" value="1"/>
</dbReference>
<evidence type="ECO:0000259" key="5">
    <source>
        <dbReference type="PROSITE" id="PS51841"/>
    </source>
</evidence>
<evidence type="ECO:0000313" key="7">
    <source>
        <dbReference type="Proteomes" id="UP000537260"/>
    </source>
</evidence>
<evidence type="ECO:0000256" key="1">
    <source>
        <dbReference type="ARBA" id="ARBA00022729"/>
    </source>
</evidence>
<dbReference type="InterPro" id="IPR047971">
    <property type="entry name" value="ExeM-like"/>
</dbReference>
<dbReference type="Gene3D" id="3.90.780.10">
    <property type="entry name" value="5'-Nucleotidase, C-terminal domain"/>
    <property type="match status" value="1"/>
</dbReference>
<comment type="caution">
    <text evidence="6">The sequence shown here is derived from an EMBL/GenBank/DDBJ whole genome shotgun (WGS) entry which is preliminary data.</text>
</comment>
<dbReference type="SUPFAM" id="SSF74853">
    <property type="entry name" value="Lamin A/C globular tail domain"/>
    <property type="match status" value="1"/>
</dbReference>
<keyword evidence="3" id="KW-0812">Transmembrane</keyword>
<dbReference type="PANTHER" id="PTHR42834">
    <property type="entry name" value="ENDONUCLEASE/EXONUCLEASE/PHOSPHATASE FAMILY PROTEIN (AFU_ORTHOLOGUE AFUA_3G09210)"/>
    <property type="match status" value="1"/>
</dbReference>
<protein>
    <submittedName>
        <fullName evidence="6">5'-nucleotidase</fullName>
        <ecNumber evidence="6">3.1.3.5</ecNumber>
    </submittedName>
</protein>
<keyword evidence="6" id="KW-0378">Hydrolase</keyword>
<dbReference type="CDD" id="cd10283">
    <property type="entry name" value="MnuA_DNase1-like"/>
    <property type="match status" value="1"/>
</dbReference>
<organism evidence="6 7">
    <name type="scientific">Glaciibacter psychrotolerans</name>
    <dbReference type="NCBI Taxonomy" id="670054"/>
    <lineage>
        <taxon>Bacteria</taxon>
        <taxon>Bacillati</taxon>
        <taxon>Actinomycetota</taxon>
        <taxon>Actinomycetes</taxon>
        <taxon>Micrococcales</taxon>
        <taxon>Microbacteriaceae</taxon>
        <taxon>Glaciibacter</taxon>
    </lineage>
</organism>
<dbReference type="Gene3D" id="3.60.10.10">
    <property type="entry name" value="Endonuclease/exonuclease/phosphatase"/>
    <property type="match status" value="1"/>
</dbReference>
<keyword evidence="1 4" id="KW-0732">Signal</keyword>
<evidence type="ECO:0000256" key="3">
    <source>
        <dbReference type="SAM" id="Phobius"/>
    </source>
</evidence>
<dbReference type="InterPro" id="IPR006179">
    <property type="entry name" value="5_nucleotidase/apyrase"/>
</dbReference>
<dbReference type="Pfam" id="PF03372">
    <property type="entry name" value="Exo_endo_phos"/>
    <property type="match status" value="1"/>
</dbReference>
<keyword evidence="3" id="KW-1133">Transmembrane helix</keyword>
<evidence type="ECO:0000256" key="2">
    <source>
        <dbReference type="SAM" id="MobiDB-lite"/>
    </source>
</evidence>
<name>A0A7Z0EGW4_9MICO</name>
<dbReference type="InterPro" id="IPR004843">
    <property type="entry name" value="Calcineurin-like_PHP"/>
</dbReference>
<dbReference type="PRINTS" id="PR01607">
    <property type="entry name" value="APYRASEFAMLY"/>
</dbReference>
<dbReference type="InterPro" id="IPR008334">
    <property type="entry name" value="5'-Nucleotdase_C"/>
</dbReference>
<keyword evidence="3" id="KW-0472">Membrane</keyword>
<dbReference type="Pfam" id="PF00149">
    <property type="entry name" value="Metallophos"/>
    <property type="match status" value="1"/>
</dbReference>
<dbReference type="GO" id="GO:0008253">
    <property type="term" value="F:5'-nucleotidase activity"/>
    <property type="evidence" value="ECO:0007669"/>
    <property type="project" value="UniProtKB-EC"/>
</dbReference>
<dbReference type="PANTHER" id="PTHR42834:SF1">
    <property type="entry name" value="ENDONUCLEASE_EXONUCLEASE_PHOSPHATASE FAMILY PROTEIN (AFU_ORTHOLOGUE AFUA_3G09210)"/>
    <property type="match status" value="1"/>
</dbReference>
<dbReference type="NCBIfam" id="NF033681">
    <property type="entry name" value="ExeM_NucH_DNase"/>
    <property type="match status" value="1"/>
</dbReference>
<accession>A0A7Z0EGW4</accession>
<dbReference type="SUPFAM" id="SSF55816">
    <property type="entry name" value="5'-nucleotidase (syn. UDP-sugar hydrolase), C-terminal domain"/>
    <property type="match status" value="1"/>
</dbReference>
<dbReference type="Pfam" id="PF00932">
    <property type="entry name" value="LTD"/>
    <property type="match status" value="1"/>
</dbReference>
<feature type="compositionally biased region" description="Low complexity" evidence="2">
    <location>
        <begin position="1618"/>
        <end position="1637"/>
    </location>
</feature>
<gene>
    <name evidence="6" type="ORF">HNR05_003238</name>
</gene>
<dbReference type="InterPro" id="IPR005135">
    <property type="entry name" value="Endo/exonuclease/phosphatase"/>
</dbReference>
<keyword evidence="7" id="KW-1185">Reference proteome</keyword>
<dbReference type="InterPro" id="IPR036415">
    <property type="entry name" value="Lamin_tail_dom_sf"/>
</dbReference>
<feature type="region of interest" description="Disordered" evidence="2">
    <location>
        <begin position="1601"/>
        <end position="1639"/>
    </location>
</feature>
<feature type="domain" description="LTD" evidence="5">
    <location>
        <begin position="27"/>
        <end position="169"/>
    </location>
</feature>
<evidence type="ECO:0000256" key="4">
    <source>
        <dbReference type="SAM" id="SignalP"/>
    </source>
</evidence>
<dbReference type="InterPro" id="IPR001322">
    <property type="entry name" value="Lamin_tail_dom"/>
</dbReference>
<dbReference type="InterPro" id="IPR029052">
    <property type="entry name" value="Metallo-depent_PP-like"/>
</dbReference>
<feature type="region of interest" description="Disordered" evidence="2">
    <location>
        <begin position="686"/>
        <end position="705"/>
    </location>
</feature>
<feature type="chain" id="PRO_5030948083" evidence="4">
    <location>
        <begin position="34"/>
        <end position="1675"/>
    </location>
</feature>
<dbReference type="Proteomes" id="UP000537260">
    <property type="component" value="Unassembled WGS sequence"/>
</dbReference>
<feature type="signal peptide" evidence="4">
    <location>
        <begin position="1"/>
        <end position="33"/>
    </location>
</feature>
<dbReference type="InterPro" id="IPR036907">
    <property type="entry name" value="5'-Nucleotdase_C_sf"/>
</dbReference>
<evidence type="ECO:0000313" key="6">
    <source>
        <dbReference type="EMBL" id="NYJ21447.1"/>
    </source>
</evidence>
<dbReference type="EC" id="3.1.3.5" evidence="6"/>
<reference evidence="6 7" key="1">
    <citation type="submission" date="2020-07" db="EMBL/GenBank/DDBJ databases">
        <title>Sequencing the genomes of 1000 actinobacteria strains.</title>
        <authorList>
            <person name="Klenk H.-P."/>
        </authorList>
    </citation>
    <scope>NUCLEOTIDE SEQUENCE [LARGE SCALE GENOMIC DNA]</scope>
    <source>
        <strain evidence="6 7">LI1</strain>
    </source>
</reference>
<feature type="transmembrane region" description="Helical" evidence="3">
    <location>
        <begin position="1646"/>
        <end position="1665"/>
    </location>
</feature>
<proteinExistence type="predicted"/>
<dbReference type="PROSITE" id="PS51841">
    <property type="entry name" value="LTD"/>
    <property type="match status" value="1"/>
</dbReference>
<dbReference type="RefSeq" id="WP_179580042.1">
    <property type="nucleotide sequence ID" value="NZ_JACCFM010000001.1"/>
</dbReference>
<dbReference type="GO" id="GO:0009166">
    <property type="term" value="P:nucleotide catabolic process"/>
    <property type="evidence" value="ECO:0007669"/>
    <property type="project" value="InterPro"/>
</dbReference>
<dbReference type="NCBIfam" id="TIGR01167">
    <property type="entry name" value="LPXTG_anchor"/>
    <property type="match status" value="1"/>
</dbReference>